<dbReference type="GO" id="GO:0005886">
    <property type="term" value="C:plasma membrane"/>
    <property type="evidence" value="ECO:0007669"/>
    <property type="project" value="UniProtKB-SubCell"/>
</dbReference>
<evidence type="ECO:0000313" key="22">
    <source>
        <dbReference type="Proteomes" id="UP000230033"/>
    </source>
</evidence>
<evidence type="ECO:0000256" key="5">
    <source>
        <dbReference type="ARBA" id="ARBA00022475"/>
    </source>
</evidence>
<organism evidence="21 22">
    <name type="scientific">Candidatus Shapirobacteria bacterium CG09_land_8_20_14_0_10_47_13</name>
    <dbReference type="NCBI Taxonomy" id="1974481"/>
    <lineage>
        <taxon>Bacteria</taxon>
        <taxon>Candidatus Shapironibacteriota</taxon>
    </lineage>
</organism>
<evidence type="ECO:0000256" key="8">
    <source>
        <dbReference type="ARBA" id="ARBA00022741"/>
    </source>
</evidence>
<dbReference type="SMART" id="SM00957">
    <property type="entry name" value="SecA_DEAD"/>
    <property type="match status" value="1"/>
</dbReference>
<feature type="region of interest" description="Disordered" evidence="17">
    <location>
        <begin position="831"/>
        <end position="855"/>
    </location>
</feature>
<evidence type="ECO:0000256" key="13">
    <source>
        <dbReference type="ARBA" id="ARBA00023010"/>
    </source>
</evidence>
<dbReference type="PROSITE" id="PS51192">
    <property type="entry name" value="HELICASE_ATP_BIND_1"/>
    <property type="match status" value="1"/>
</dbReference>
<evidence type="ECO:0000256" key="11">
    <source>
        <dbReference type="ARBA" id="ARBA00022927"/>
    </source>
</evidence>
<dbReference type="EMBL" id="PEZJ01000012">
    <property type="protein sequence ID" value="PIS14037.1"/>
    <property type="molecule type" value="Genomic_DNA"/>
</dbReference>
<dbReference type="PROSITE" id="PS51196">
    <property type="entry name" value="SECA_MOTOR_DEAD"/>
    <property type="match status" value="1"/>
</dbReference>
<evidence type="ECO:0000256" key="3">
    <source>
        <dbReference type="ARBA" id="ARBA00007650"/>
    </source>
</evidence>
<dbReference type="InterPro" id="IPR014018">
    <property type="entry name" value="SecA_motor_DEAD"/>
</dbReference>
<dbReference type="GO" id="GO:0017038">
    <property type="term" value="P:protein import"/>
    <property type="evidence" value="ECO:0007669"/>
    <property type="project" value="InterPro"/>
</dbReference>
<dbReference type="GO" id="GO:0043952">
    <property type="term" value="P:protein transport by the Sec complex"/>
    <property type="evidence" value="ECO:0007669"/>
    <property type="project" value="UniProtKB-ARBA"/>
</dbReference>
<sequence>MFKFLGKFLDFNEKELVKLRPLVAKINSLEPEIKELKDAEFAAKTASFKERLAGGETLDDLLPEAFAVAREAIRRTVGERAFDVQLMAAASLHQGKIAEQRTGEGKTLAAAVAAYLNGLSGKGVHIVTVNDYLARRDTGWYGKALNFAGLSLGCIIHEQSFLFDPEFNDEKEDDDRLRHLRPVERREAYGADVVYGTNNEYGFDYLRDNMARRSEDQVQRGHFFAIVDEVDSILIDEARTPLIISAPDAEPTKKYYDFARLIQNLSGDTDYVLDEKLRTANLTEHGVRKVEKWLGVENLYEKDFDTIHHIENALKARTLFLRDKDYVVKENQVIIVDEFTGRLMFGRRWSDGLHQAVEAKENVTIQQESITLATISFQNYFRLYQKLAGMTGTAATEAEEFNKIYGLEVMIIPTNLPMVRLNHADIVYKTTRAKYAAVVAEIEACYQKGQPVLVGTTSIEKNEIVDKFLAKKGIPHQVLNAKYHEQEAKIIADAGRKKSVTVATNMAGRGVDIVLGGSKQGRDLKEWAKEHEAVVRLGGLHVLGTERHESRRIDNQLRGRAGRQGDPGSTRFYLSLEDDIMRIFGGEQISHLMDVLKIPEDQPIEHGMVSRAIEQAQMKVESFNFDMRKRVVEYDDVMNKQREIIYGKRGQILQGQLNLKEEIIAKMQNEIANLVAMYAPEGLQKVEVEQMVNGFCEILPFDSLSQSNLRSQIAKAGSSAQITEFLGKLLADAYETREKQVGPELMREMEKFVWLQSIDRLWIDHLEAMEGLREGVGLRGADQAIVEYKKEGFTMFEKLMSLIDNEVIHRIFRVQVGQRPATPQPVQINIDQQDKMGLTSPPPTAPGQGKKHLGRNDPCWCGSGKKWKKCHYPQLG</sequence>
<feature type="domain" description="Helicase C-terminal" evidence="19">
    <location>
        <begin position="437"/>
        <end position="604"/>
    </location>
</feature>
<dbReference type="PRINTS" id="PR00906">
    <property type="entry name" value="SECA"/>
</dbReference>
<protein>
    <recommendedName>
        <fullName evidence="15 16">Protein translocase subunit SecA</fullName>
        <ecNumber evidence="15">7.4.2.8</ecNumber>
    </recommendedName>
</protein>
<dbReference type="InterPro" id="IPR011130">
    <property type="entry name" value="SecA_preprotein_X-link_dom"/>
</dbReference>
<dbReference type="Gene3D" id="3.90.1440.10">
    <property type="entry name" value="SecA, preprotein cross-linking domain"/>
    <property type="match status" value="1"/>
</dbReference>
<dbReference type="InterPro" id="IPR027417">
    <property type="entry name" value="P-loop_NTPase"/>
</dbReference>
<comment type="caution">
    <text evidence="21">The sequence shown here is derived from an EMBL/GenBank/DDBJ whole genome shotgun (WGS) entry which is preliminary data.</text>
</comment>
<keyword evidence="10 15" id="KW-0067">ATP-binding</keyword>
<dbReference type="InterPro" id="IPR000185">
    <property type="entry name" value="SecA"/>
</dbReference>
<dbReference type="Pfam" id="PF01043">
    <property type="entry name" value="SecA_PP_bind"/>
    <property type="match status" value="1"/>
</dbReference>
<reference evidence="22" key="1">
    <citation type="submission" date="2017-09" db="EMBL/GenBank/DDBJ databases">
        <title>Depth-based differentiation of microbial function through sediment-hosted aquifers and enrichment of novel symbionts in the deep terrestrial subsurface.</title>
        <authorList>
            <person name="Probst A.J."/>
            <person name="Ladd B."/>
            <person name="Jarett J.K."/>
            <person name="Geller-Mcgrath D.E."/>
            <person name="Sieber C.M.K."/>
            <person name="Emerson J.B."/>
            <person name="Anantharaman K."/>
            <person name="Thomas B.C."/>
            <person name="Malmstrom R."/>
            <person name="Stieglmeier M."/>
            <person name="Klingl A."/>
            <person name="Woyke T."/>
            <person name="Ryan C.M."/>
            <person name="Banfield J.F."/>
        </authorList>
    </citation>
    <scope>NUCLEOTIDE SEQUENCE [LARGE SCALE GENOMIC DNA]</scope>
</reference>
<dbReference type="InterPro" id="IPR044722">
    <property type="entry name" value="SecA_SF2_C"/>
</dbReference>
<evidence type="ECO:0000256" key="9">
    <source>
        <dbReference type="ARBA" id="ARBA00022833"/>
    </source>
</evidence>
<evidence type="ECO:0000259" key="20">
    <source>
        <dbReference type="PROSITE" id="PS51196"/>
    </source>
</evidence>
<evidence type="ECO:0000259" key="18">
    <source>
        <dbReference type="PROSITE" id="PS51192"/>
    </source>
</evidence>
<evidence type="ECO:0000256" key="14">
    <source>
        <dbReference type="ARBA" id="ARBA00023136"/>
    </source>
</evidence>
<keyword evidence="11 15" id="KW-0653">Protein transport</keyword>
<comment type="function">
    <text evidence="15">Part of the Sec protein translocase complex. Interacts with the SecYEG preprotein conducting channel. Has a central role in coupling the hydrolysis of ATP to the transfer of proteins into and across the cell membrane, serving as an ATP-driven molecular motor driving the stepwise translocation of polypeptide chains across the membrane.</text>
</comment>
<dbReference type="AlphaFoldDB" id="A0A2H0WN34"/>
<dbReference type="PROSITE" id="PS01312">
    <property type="entry name" value="SECA"/>
    <property type="match status" value="1"/>
</dbReference>
<evidence type="ECO:0000256" key="6">
    <source>
        <dbReference type="ARBA" id="ARBA00022490"/>
    </source>
</evidence>
<dbReference type="InterPro" id="IPR020937">
    <property type="entry name" value="SecA_CS"/>
</dbReference>
<comment type="similarity">
    <text evidence="3 15 16">Belongs to the SecA family.</text>
</comment>
<dbReference type="Pfam" id="PF07517">
    <property type="entry name" value="SecA_DEAD"/>
    <property type="match status" value="1"/>
</dbReference>
<keyword evidence="6 15" id="KW-0963">Cytoplasm</keyword>
<dbReference type="Pfam" id="PF07516">
    <property type="entry name" value="SecA_SW"/>
    <property type="match status" value="1"/>
</dbReference>
<evidence type="ECO:0000256" key="7">
    <source>
        <dbReference type="ARBA" id="ARBA00022723"/>
    </source>
</evidence>
<evidence type="ECO:0000256" key="10">
    <source>
        <dbReference type="ARBA" id="ARBA00022840"/>
    </source>
</evidence>
<dbReference type="InterPro" id="IPR011115">
    <property type="entry name" value="SecA_DEAD"/>
</dbReference>
<dbReference type="InterPro" id="IPR001650">
    <property type="entry name" value="Helicase_C-like"/>
</dbReference>
<evidence type="ECO:0000256" key="16">
    <source>
        <dbReference type="RuleBase" id="RU003874"/>
    </source>
</evidence>
<dbReference type="GO" id="GO:0008564">
    <property type="term" value="F:protein-exporting ATPase activity"/>
    <property type="evidence" value="ECO:0007669"/>
    <property type="project" value="UniProtKB-EC"/>
</dbReference>
<dbReference type="InterPro" id="IPR004027">
    <property type="entry name" value="SEC_C_motif"/>
</dbReference>
<dbReference type="EC" id="7.4.2.8" evidence="15"/>
<evidence type="ECO:0000256" key="15">
    <source>
        <dbReference type="HAMAP-Rule" id="MF_01382"/>
    </source>
</evidence>
<keyword evidence="7" id="KW-0479">Metal-binding</keyword>
<dbReference type="InterPro" id="IPR014001">
    <property type="entry name" value="Helicase_ATP-bd"/>
</dbReference>
<dbReference type="InterPro" id="IPR011116">
    <property type="entry name" value="SecA_Wing/Scaffold"/>
</dbReference>
<dbReference type="NCBIfam" id="TIGR00963">
    <property type="entry name" value="secA"/>
    <property type="match status" value="1"/>
</dbReference>
<dbReference type="SUPFAM" id="SSF81767">
    <property type="entry name" value="Pre-protein crosslinking domain of SecA"/>
    <property type="match status" value="1"/>
</dbReference>
<proteinExistence type="inferred from homology"/>
<keyword evidence="13 15" id="KW-0811">Translocation</keyword>
<comment type="subcellular location">
    <subcellularLocation>
        <location evidence="15">Cell membrane</location>
        <topology evidence="15">Peripheral membrane protein</topology>
        <orientation evidence="15">Cytoplasmic side</orientation>
    </subcellularLocation>
    <subcellularLocation>
        <location evidence="15">Cytoplasm</location>
    </subcellularLocation>
    <subcellularLocation>
        <location evidence="2">Membrane</location>
        <topology evidence="2">Peripheral membrane protein</topology>
    </subcellularLocation>
    <text evidence="15">Distribution is 50-50.</text>
</comment>
<evidence type="ECO:0000256" key="17">
    <source>
        <dbReference type="SAM" id="MobiDB-lite"/>
    </source>
</evidence>
<name>A0A2H0WN34_9BACT</name>
<evidence type="ECO:0000256" key="1">
    <source>
        <dbReference type="ARBA" id="ARBA00001947"/>
    </source>
</evidence>
<comment type="catalytic activity">
    <reaction evidence="15">
        <text>ATP + H2O + cellular proteinSide 1 = ADP + phosphate + cellular proteinSide 2.</text>
        <dbReference type="EC" id="7.4.2.8"/>
    </reaction>
</comment>
<dbReference type="SUPFAM" id="SSF81886">
    <property type="entry name" value="Helical scaffold and wing domains of SecA"/>
    <property type="match status" value="1"/>
</dbReference>
<comment type="subunit">
    <text evidence="15">Monomer and homodimer. Part of the essential Sec protein translocation apparatus which comprises SecA, SecYEG and auxiliary proteins SecDF. Other proteins may also be involved.</text>
</comment>
<feature type="binding site" evidence="15">
    <location>
        <begin position="103"/>
        <end position="107"/>
    </location>
    <ligand>
        <name>ATP</name>
        <dbReference type="ChEBI" id="CHEBI:30616"/>
    </ligand>
</feature>
<feature type="binding site" evidence="15">
    <location>
        <position position="512"/>
    </location>
    <ligand>
        <name>ATP</name>
        <dbReference type="ChEBI" id="CHEBI:30616"/>
    </ligand>
</feature>
<dbReference type="Pfam" id="PF21090">
    <property type="entry name" value="P-loop_SecA"/>
    <property type="match status" value="1"/>
</dbReference>
<dbReference type="SMART" id="SM00958">
    <property type="entry name" value="SecA_PP_bind"/>
    <property type="match status" value="1"/>
</dbReference>
<dbReference type="Proteomes" id="UP000230033">
    <property type="component" value="Unassembled WGS sequence"/>
</dbReference>
<dbReference type="FunFam" id="3.90.1440.10:FF:000002">
    <property type="entry name" value="Protein translocase subunit SecA"/>
    <property type="match status" value="1"/>
</dbReference>
<dbReference type="InterPro" id="IPR036670">
    <property type="entry name" value="SecA_X-link_sf"/>
</dbReference>
<feature type="binding site" evidence="15">
    <location>
        <position position="85"/>
    </location>
    <ligand>
        <name>ATP</name>
        <dbReference type="ChEBI" id="CHEBI:30616"/>
    </ligand>
</feature>
<dbReference type="Gene3D" id="1.10.3060.10">
    <property type="entry name" value="Helical scaffold and wing domains of SecA"/>
    <property type="match status" value="1"/>
</dbReference>
<dbReference type="CDD" id="cd17928">
    <property type="entry name" value="DEXDc_SecA"/>
    <property type="match status" value="1"/>
</dbReference>
<keyword evidence="12 15" id="KW-1278">Translocase</keyword>
<gene>
    <name evidence="15" type="primary">secA</name>
    <name evidence="21" type="ORF">COT65_01000</name>
</gene>
<dbReference type="PANTHER" id="PTHR30612:SF0">
    <property type="entry name" value="CHLOROPLAST PROTEIN-TRANSPORTING ATPASE"/>
    <property type="match status" value="1"/>
</dbReference>
<dbReference type="PROSITE" id="PS51194">
    <property type="entry name" value="HELICASE_CTER"/>
    <property type="match status" value="1"/>
</dbReference>
<dbReference type="Pfam" id="PF02810">
    <property type="entry name" value="SEC-C"/>
    <property type="match status" value="1"/>
</dbReference>
<dbReference type="NCBIfam" id="NF009538">
    <property type="entry name" value="PRK12904.1"/>
    <property type="match status" value="1"/>
</dbReference>
<dbReference type="FunFam" id="3.40.50.300:FF:000113">
    <property type="entry name" value="Preprotein translocase subunit SecA"/>
    <property type="match status" value="1"/>
</dbReference>
<dbReference type="HAMAP" id="MF_01382">
    <property type="entry name" value="SecA"/>
    <property type="match status" value="1"/>
</dbReference>
<dbReference type="GO" id="GO:0005829">
    <property type="term" value="C:cytosol"/>
    <property type="evidence" value="ECO:0007669"/>
    <property type="project" value="TreeGrafter"/>
</dbReference>
<comment type="cofactor">
    <cofactor evidence="1">
        <name>Zn(2+)</name>
        <dbReference type="ChEBI" id="CHEBI:29105"/>
    </cofactor>
</comment>
<dbReference type="GO" id="GO:0006605">
    <property type="term" value="P:protein targeting"/>
    <property type="evidence" value="ECO:0007669"/>
    <property type="project" value="UniProtKB-UniRule"/>
</dbReference>
<feature type="domain" description="Helicase ATP-binding" evidence="18">
    <location>
        <begin position="87"/>
        <end position="266"/>
    </location>
</feature>
<keyword evidence="9" id="KW-0862">Zinc</keyword>
<evidence type="ECO:0000259" key="19">
    <source>
        <dbReference type="PROSITE" id="PS51194"/>
    </source>
</evidence>
<dbReference type="SUPFAM" id="SSF52540">
    <property type="entry name" value="P-loop containing nucleoside triphosphate hydrolases"/>
    <property type="match status" value="2"/>
</dbReference>
<dbReference type="CDD" id="cd18803">
    <property type="entry name" value="SF2_C_secA"/>
    <property type="match status" value="1"/>
</dbReference>
<keyword evidence="4 15" id="KW-0813">Transport</keyword>
<dbReference type="GO" id="GO:0031522">
    <property type="term" value="C:cell envelope Sec protein transport complex"/>
    <property type="evidence" value="ECO:0007669"/>
    <property type="project" value="TreeGrafter"/>
</dbReference>
<evidence type="ECO:0000256" key="4">
    <source>
        <dbReference type="ARBA" id="ARBA00022448"/>
    </source>
</evidence>
<dbReference type="GO" id="GO:0046872">
    <property type="term" value="F:metal ion binding"/>
    <property type="evidence" value="ECO:0007669"/>
    <property type="project" value="UniProtKB-KW"/>
</dbReference>
<evidence type="ECO:0000256" key="2">
    <source>
        <dbReference type="ARBA" id="ARBA00004170"/>
    </source>
</evidence>
<feature type="domain" description="SecA family profile" evidence="20">
    <location>
        <begin position="1"/>
        <end position="605"/>
    </location>
</feature>
<dbReference type="Gene3D" id="3.40.50.300">
    <property type="entry name" value="P-loop containing nucleotide triphosphate hydrolases"/>
    <property type="match status" value="2"/>
</dbReference>
<dbReference type="PANTHER" id="PTHR30612">
    <property type="entry name" value="SECA INNER MEMBRANE COMPONENT OF SEC PROTEIN SECRETION SYSTEM"/>
    <property type="match status" value="1"/>
</dbReference>
<keyword evidence="8 15" id="KW-0547">Nucleotide-binding</keyword>
<keyword evidence="14 15" id="KW-0472">Membrane</keyword>
<keyword evidence="5 15" id="KW-1003">Cell membrane</keyword>
<evidence type="ECO:0000313" key="21">
    <source>
        <dbReference type="EMBL" id="PIS14037.1"/>
    </source>
</evidence>
<dbReference type="InterPro" id="IPR036266">
    <property type="entry name" value="SecA_Wing/Scaffold_sf"/>
</dbReference>
<evidence type="ECO:0000256" key="12">
    <source>
        <dbReference type="ARBA" id="ARBA00022967"/>
    </source>
</evidence>
<dbReference type="GO" id="GO:0005524">
    <property type="term" value="F:ATP binding"/>
    <property type="evidence" value="ECO:0007669"/>
    <property type="project" value="UniProtKB-UniRule"/>
</dbReference>
<accession>A0A2H0WN34</accession>
<dbReference type="GO" id="GO:0065002">
    <property type="term" value="P:intracellular protein transmembrane transport"/>
    <property type="evidence" value="ECO:0007669"/>
    <property type="project" value="UniProtKB-UniRule"/>
</dbReference>